<feature type="region of interest" description="Disordered" evidence="1">
    <location>
        <begin position="1"/>
        <end position="158"/>
    </location>
</feature>
<evidence type="ECO:0000313" key="3">
    <source>
        <dbReference type="Proteomes" id="UP000294003"/>
    </source>
</evidence>
<protein>
    <recommendedName>
        <fullName evidence="4">Mif2 N-terminal domain-containing protein</fullName>
    </recommendedName>
</protein>
<keyword evidence="3" id="KW-1185">Reference proteome</keyword>
<feature type="compositionally biased region" description="Basic and acidic residues" evidence="1">
    <location>
        <begin position="206"/>
        <end position="217"/>
    </location>
</feature>
<sequence length="445" mass="47915">MASFVVSTPSPPARVHTPGTPKHGYSDPWEPFSPRKSARLSSRRANNNRTPSPGASSPSSSSHRTARMSQKSSDSFSTPIASPRKKRVPAMDSVRRASGTLTAEGTATAADILGIGSNPRHKPTNTGASLSAPRAVGMLPTPAKTPRKQPDGTTEANVRSVARNLFASETGIMPSPRKKRSKKYSGLTLESFTAEDVEEPIQIFTDSRDRIPEKDTNAENPFYGVAARDAPQPEPTTRRSPRNYVSIPGEGRETIEEAVRREDGLLSVFRGKKVFRKFSDSTDANSVGQPEADVDEETAGAPEQRRITRSSIKPRLLFPPAGKGKEADDAVNEDEEAATDIEDPASNDADAADADVPATPPDLVDERPGTPKAPRFAPASPPSTSRTTRFGSKLEADATPMKKATKARSPFDGWRRSKRTAETHGQKRAGDPLDGSDEASKRQRA</sequence>
<feature type="compositionally biased region" description="Polar residues" evidence="1">
    <location>
        <begin position="67"/>
        <end position="80"/>
    </location>
</feature>
<gene>
    <name evidence="2" type="ORF">DL762_010516</name>
</gene>
<feature type="region of interest" description="Disordered" evidence="1">
    <location>
        <begin position="278"/>
        <end position="445"/>
    </location>
</feature>
<feature type="compositionally biased region" description="Basic and acidic residues" evidence="1">
    <location>
        <begin position="413"/>
        <end position="431"/>
    </location>
</feature>
<evidence type="ECO:0008006" key="4">
    <source>
        <dbReference type="Google" id="ProtNLM"/>
    </source>
</evidence>
<organism evidence="2 3">
    <name type="scientific">Monosporascus cannonballus</name>
    <dbReference type="NCBI Taxonomy" id="155416"/>
    <lineage>
        <taxon>Eukaryota</taxon>
        <taxon>Fungi</taxon>
        <taxon>Dikarya</taxon>
        <taxon>Ascomycota</taxon>
        <taxon>Pezizomycotina</taxon>
        <taxon>Sordariomycetes</taxon>
        <taxon>Xylariomycetidae</taxon>
        <taxon>Xylariales</taxon>
        <taxon>Xylariales incertae sedis</taxon>
        <taxon>Monosporascus</taxon>
    </lineage>
</organism>
<feature type="compositionally biased region" description="Acidic residues" evidence="1">
    <location>
        <begin position="329"/>
        <end position="353"/>
    </location>
</feature>
<evidence type="ECO:0000313" key="2">
    <source>
        <dbReference type="EMBL" id="RYO74258.1"/>
    </source>
</evidence>
<dbReference type="EMBL" id="QJNS01000730">
    <property type="protein sequence ID" value="RYO74258.1"/>
    <property type="molecule type" value="Genomic_DNA"/>
</dbReference>
<name>A0ABY0GTS9_9PEZI</name>
<comment type="caution">
    <text evidence="2">The sequence shown here is derived from an EMBL/GenBank/DDBJ whole genome shotgun (WGS) entry which is preliminary data.</text>
</comment>
<feature type="compositionally biased region" description="Low complexity" evidence="1">
    <location>
        <begin position="43"/>
        <end position="62"/>
    </location>
</feature>
<accession>A0ABY0GTS9</accession>
<feature type="region of interest" description="Disordered" evidence="1">
    <location>
        <begin position="203"/>
        <end position="258"/>
    </location>
</feature>
<evidence type="ECO:0000256" key="1">
    <source>
        <dbReference type="SAM" id="MobiDB-lite"/>
    </source>
</evidence>
<proteinExistence type="predicted"/>
<feature type="compositionally biased region" description="Low complexity" evidence="1">
    <location>
        <begin position="97"/>
        <end position="110"/>
    </location>
</feature>
<dbReference type="Proteomes" id="UP000294003">
    <property type="component" value="Unassembled WGS sequence"/>
</dbReference>
<reference evidence="2 3" key="1">
    <citation type="submission" date="2018-06" db="EMBL/GenBank/DDBJ databases">
        <title>Complete Genomes of Monosporascus.</title>
        <authorList>
            <person name="Robinson A.J."/>
            <person name="Natvig D.O."/>
        </authorList>
    </citation>
    <scope>NUCLEOTIDE SEQUENCE [LARGE SCALE GENOMIC DNA]</scope>
    <source>
        <strain evidence="2 3">CBS 609.92</strain>
    </source>
</reference>